<accession>A0ABW4Y847</accession>
<keyword evidence="3" id="KW-1185">Reference proteome</keyword>
<gene>
    <name evidence="2" type="ORF">ACFSJC_05115</name>
</gene>
<organism evidence="2 3">
    <name type="scientific">Thiorhodococcus fuscus</name>
    <dbReference type="NCBI Taxonomy" id="527200"/>
    <lineage>
        <taxon>Bacteria</taxon>
        <taxon>Pseudomonadati</taxon>
        <taxon>Pseudomonadota</taxon>
        <taxon>Gammaproteobacteria</taxon>
        <taxon>Chromatiales</taxon>
        <taxon>Chromatiaceae</taxon>
        <taxon>Thiorhodococcus</taxon>
    </lineage>
</organism>
<dbReference type="PROSITE" id="PS51186">
    <property type="entry name" value="GNAT"/>
    <property type="match status" value="1"/>
</dbReference>
<dbReference type="CDD" id="cd04301">
    <property type="entry name" value="NAT_SF"/>
    <property type="match status" value="1"/>
</dbReference>
<dbReference type="Proteomes" id="UP001597337">
    <property type="component" value="Unassembled WGS sequence"/>
</dbReference>
<proteinExistence type="predicted"/>
<name>A0ABW4Y847_9GAMM</name>
<dbReference type="Pfam" id="PF00583">
    <property type="entry name" value="Acetyltransf_1"/>
    <property type="match status" value="1"/>
</dbReference>
<keyword evidence="2" id="KW-0012">Acyltransferase</keyword>
<dbReference type="EMBL" id="JBHUHX010000009">
    <property type="protein sequence ID" value="MFD2111221.1"/>
    <property type="molecule type" value="Genomic_DNA"/>
</dbReference>
<dbReference type="RefSeq" id="WP_386024174.1">
    <property type="nucleotide sequence ID" value="NZ_JBHUHX010000009.1"/>
</dbReference>
<dbReference type="Gene3D" id="3.40.630.30">
    <property type="match status" value="1"/>
</dbReference>
<feature type="domain" description="N-acetyltransferase" evidence="1">
    <location>
        <begin position="3"/>
        <end position="153"/>
    </location>
</feature>
<evidence type="ECO:0000313" key="2">
    <source>
        <dbReference type="EMBL" id="MFD2111221.1"/>
    </source>
</evidence>
<dbReference type="SUPFAM" id="SSF55729">
    <property type="entry name" value="Acyl-CoA N-acyltransferases (Nat)"/>
    <property type="match status" value="1"/>
</dbReference>
<dbReference type="EC" id="2.3.-.-" evidence="2"/>
<dbReference type="GO" id="GO:0016746">
    <property type="term" value="F:acyltransferase activity"/>
    <property type="evidence" value="ECO:0007669"/>
    <property type="project" value="UniProtKB-KW"/>
</dbReference>
<evidence type="ECO:0000313" key="3">
    <source>
        <dbReference type="Proteomes" id="UP001597337"/>
    </source>
</evidence>
<dbReference type="InterPro" id="IPR016181">
    <property type="entry name" value="Acyl_CoA_acyltransferase"/>
</dbReference>
<protein>
    <submittedName>
        <fullName evidence="2">GNAT family N-acetyltransferase</fullName>
        <ecNumber evidence="2">2.3.-.-</ecNumber>
    </submittedName>
</protein>
<evidence type="ECO:0000259" key="1">
    <source>
        <dbReference type="PROSITE" id="PS51186"/>
    </source>
</evidence>
<dbReference type="InterPro" id="IPR000182">
    <property type="entry name" value="GNAT_dom"/>
</dbReference>
<comment type="caution">
    <text evidence="2">The sequence shown here is derived from an EMBL/GenBank/DDBJ whole genome shotgun (WGS) entry which is preliminary data.</text>
</comment>
<sequence>MDISVREMLKEEASARLELLEAATQDLRRTYQPRASGGRCAVEATGVLVALNGSALVGTAEYIQKEHHVYLQGIAVHSRYRGQGVCRALVLAAGEIAKRNGLPTLVLCAIEETGNVAIFEKLGFEISSRAIAQNHVSPSGGPVTQVEMEWKLRDMRIQSIA</sequence>
<keyword evidence="2" id="KW-0808">Transferase</keyword>
<reference evidence="3" key="1">
    <citation type="journal article" date="2019" name="Int. J. Syst. Evol. Microbiol.">
        <title>The Global Catalogue of Microorganisms (GCM) 10K type strain sequencing project: providing services to taxonomists for standard genome sequencing and annotation.</title>
        <authorList>
            <consortium name="The Broad Institute Genomics Platform"/>
            <consortium name="The Broad Institute Genome Sequencing Center for Infectious Disease"/>
            <person name="Wu L."/>
            <person name="Ma J."/>
        </authorList>
    </citation>
    <scope>NUCLEOTIDE SEQUENCE [LARGE SCALE GENOMIC DNA]</scope>
    <source>
        <strain evidence="3">KACC 12597</strain>
    </source>
</reference>